<accession>A0A918UXF7</accession>
<evidence type="ECO:0000313" key="3">
    <source>
        <dbReference type="Proteomes" id="UP000622166"/>
    </source>
</evidence>
<sequence length="102" mass="10457">MRRYNLPAHWKRHLVPLGPATALTAALTGTALMAGAGMAAADTNTGTQKTTMLCNMVLLSPGAHVGGCRNAQVTGQDMVKHGTANTALVDYAKAETAAGLLP</sequence>
<feature type="chain" id="PRO_5036815489" description="Chitinase" evidence="1">
    <location>
        <begin position="42"/>
        <end position="102"/>
    </location>
</feature>
<comment type="caution">
    <text evidence="2">The sequence shown here is derived from an EMBL/GenBank/DDBJ whole genome shotgun (WGS) entry which is preliminary data.</text>
</comment>
<dbReference type="RefSeq" id="WP_189867114.1">
    <property type="nucleotide sequence ID" value="NZ_BMVW01000028.1"/>
</dbReference>
<dbReference type="Proteomes" id="UP000622166">
    <property type="component" value="Unassembled WGS sequence"/>
</dbReference>
<feature type="signal peptide" evidence="1">
    <location>
        <begin position="1"/>
        <end position="41"/>
    </location>
</feature>
<proteinExistence type="predicted"/>
<organism evidence="2 3">
    <name type="scientific">Streptomyces poonensis</name>
    <dbReference type="NCBI Taxonomy" id="68255"/>
    <lineage>
        <taxon>Bacteria</taxon>
        <taxon>Bacillati</taxon>
        <taxon>Actinomycetota</taxon>
        <taxon>Actinomycetes</taxon>
        <taxon>Kitasatosporales</taxon>
        <taxon>Streptomycetaceae</taxon>
        <taxon>Streptomyces</taxon>
    </lineage>
</organism>
<evidence type="ECO:0000256" key="1">
    <source>
        <dbReference type="SAM" id="SignalP"/>
    </source>
</evidence>
<dbReference type="AlphaFoldDB" id="A0A918UXF7"/>
<evidence type="ECO:0000313" key="2">
    <source>
        <dbReference type="EMBL" id="GGZ42640.1"/>
    </source>
</evidence>
<reference evidence="2" key="1">
    <citation type="journal article" date="2014" name="Int. J. Syst. Evol. Microbiol.">
        <title>Complete genome sequence of Corynebacterium casei LMG S-19264T (=DSM 44701T), isolated from a smear-ripened cheese.</title>
        <authorList>
            <consortium name="US DOE Joint Genome Institute (JGI-PGF)"/>
            <person name="Walter F."/>
            <person name="Albersmeier A."/>
            <person name="Kalinowski J."/>
            <person name="Ruckert C."/>
        </authorList>
    </citation>
    <scope>NUCLEOTIDE SEQUENCE</scope>
    <source>
        <strain evidence="2">JCM 4815</strain>
    </source>
</reference>
<name>A0A918UXF7_9ACTN</name>
<gene>
    <name evidence="2" type="ORF">GCM10010365_74140</name>
</gene>
<evidence type="ECO:0008006" key="4">
    <source>
        <dbReference type="Google" id="ProtNLM"/>
    </source>
</evidence>
<keyword evidence="1" id="KW-0732">Signal</keyword>
<keyword evidence="3" id="KW-1185">Reference proteome</keyword>
<dbReference type="EMBL" id="BMVW01000028">
    <property type="protein sequence ID" value="GGZ42640.1"/>
    <property type="molecule type" value="Genomic_DNA"/>
</dbReference>
<protein>
    <recommendedName>
        <fullName evidence="4">Chitinase</fullName>
    </recommendedName>
</protein>
<reference evidence="2" key="2">
    <citation type="submission" date="2020-09" db="EMBL/GenBank/DDBJ databases">
        <authorList>
            <person name="Sun Q."/>
            <person name="Ohkuma M."/>
        </authorList>
    </citation>
    <scope>NUCLEOTIDE SEQUENCE</scope>
    <source>
        <strain evidence="2">JCM 4815</strain>
    </source>
</reference>